<keyword evidence="3" id="KW-1185">Reference proteome</keyword>
<protein>
    <submittedName>
        <fullName evidence="2">Uncharacterized protein</fullName>
    </submittedName>
</protein>
<evidence type="ECO:0000256" key="1">
    <source>
        <dbReference type="SAM" id="MobiDB-lite"/>
    </source>
</evidence>
<name>A0A9Q0ID41_9TELE</name>
<accession>A0A9Q0ID41</accession>
<comment type="caution">
    <text evidence="2">The sequence shown here is derived from an EMBL/GenBank/DDBJ whole genome shotgun (WGS) entry which is preliminary data.</text>
</comment>
<dbReference type="EMBL" id="JANIIK010000112">
    <property type="protein sequence ID" value="KAJ3593308.1"/>
    <property type="molecule type" value="Genomic_DNA"/>
</dbReference>
<dbReference type="AlphaFoldDB" id="A0A9Q0ID41"/>
<sequence>MAQESVGSEREREREMLRRGPQSRHKPVPVLHTGLQWRSGGGARRSQECPVGYRASKLYLYAFSFSEEAQASLANLRRT</sequence>
<reference evidence="2" key="1">
    <citation type="submission" date="2022-07" db="EMBL/GenBank/DDBJ databases">
        <title>Chromosome-level genome of Muraenolepis orangiensis.</title>
        <authorList>
            <person name="Kim J."/>
        </authorList>
    </citation>
    <scope>NUCLEOTIDE SEQUENCE</scope>
    <source>
        <strain evidence="2">KU_S4_2022</strain>
        <tissue evidence="2">Muscle</tissue>
    </source>
</reference>
<evidence type="ECO:0000313" key="2">
    <source>
        <dbReference type="EMBL" id="KAJ3593308.1"/>
    </source>
</evidence>
<feature type="region of interest" description="Disordered" evidence="1">
    <location>
        <begin position="1"/>
        <end position="46"/>
    </location>
</feature>
<proteinExistence type="predicted"/>
<organism evidence="2 3">
    <name type="scientific">Muraenolepis orangiensis</name>
    <name type="common">Patagonian moray cod</name>
    <dbReference type="NCBI Taxonomy" id="630683"/>
    <lineage>
        <taxon>Eukaryota</taxon>
        <taxon>Metazoa</taxon>
        <taxon>Chordata</taxon>
        <taxon>Craniata</taxon>
        <taxon>Vertebrata</taxon>
        <taxon>Euteleostomi</taxon>
        <taxon>Actinopterygii</taxon>
        <taxon>Neopterygii</taxon>
        <taxon>Teleostei</taxon>
        <taxon>Neoteleostei</taxon>
        <taxon>Acanthomorphata</taxon>
        <taxon>Zeiogadaria</taxon>
        <taxon>Gadariae</taxon>
        <taxon>Gadiformes</taxon>
        <taxon>Muraenolepidoidei</taxon>
        <taxon>Muraenolepididae</taxon>
        <taxon>Muraenolepis</taxon>
    </lineage>
</organism>
<evidence type="ECO:0000313" key="3">
    <source>
        <dbReference type="Proteomes" id="UP001148018"/>
    </source>
</evidence>
<feature type="compositionally biased region" description="Basic and acidic residues" evidence="1">
    <location>
        <begin position="7"/>
        <end position="18"/>
    </location>
</feature>
<gene>
    <name evidence="2" type="ORF">NHX12_005643</name>
</gene>
<dbReference type="Proteomes" id="UP001148018">
    <property type="component" value="Unassembled WGS sequence"/>
</dbReference>